<evidence type="ECO:0000313" key="1">
    <source>
        <dbReference type="EMBL" id="KAF3275215.1"/>
    </source>
</evidence>
<sequence length="96" mass="10716">MRQSSPTAPRLHVLSRIWIRAEEAACIASAAPPKDRPGNGKCRTSIRHQISYIPWDFLSPNGVSEPGRQLVSTQYFVIGRQLPSCSHLPLRLGLRL</sequence>
<organism evidence="1 2">
    <name type="scientific">Orbilia oligospora</name>
    <name type="common">Nematode-trapping fungus</name>
    <name type="synonym">Arthrobotrys oligospora</name>
    <dbReference type="NCBI Taxonomy" id="2813651"/>
    <lineage>
        <taxon>Eukaryota</taxon>
        <taxon>Fungi</taxon>
        <taxon>Dikarya</taxon>
        <taxon>Ascomycota</taxon>
        <taxon>Pezizomycotina</taxon>
        <taxon>Orbiliomycetes</taxon>
        <taxon>Orbiliales</taxon>
        <taxon>Orbiliaceae</taxon>
        <taxon>Orbilia</taxon>
    </lineage>
</organism>
<reference evidence="1 2" key="1">
    <citation type="submission" date="2020-01" db="EMBL/GenBank/DDBJ databases">
        <authorList>
            <person name="Palmer J.M."/>
        </authorList>
    </citation>
    <scope>NUCLEOTIDE SEQUENCE [LARGE SCALE GENOMIC DNA]</scope>
    <source>
        <strain evidence="1 2">TWF970</strain>
    </source>
</reference>
<accession>A0A7C8R5C2</accession>
<dbReference type="Proteomes" id="UP000474640">
    <property type="component" value="Unassembled WGS sequence"/>
</dbReference>
<gene>
    <name evidence="1" type="ORF">TWF970_006938</name>
</gene>
<proteinExistence type="predicted"/>
<name>A0A7C8R5C2_ORBOL</name>
<evidence type="ECO:0000313" key="2">
    <source>
        <dbReference type="Proteomes" id="UP000474640"/>
    </source>
</evidence>
<protein>
    <submittedName>
        <fullName evidence="1">Uncharacterized protein</fullName>
    </submittedName>
</protein>
<dbReference type="EMBL" id="JAABOJ010000039">
    <property type="protein sequence ID" value="KAF3275215.1"/>
    <property type="molecule type" value="Genomic_DNA"/>
</dbReference>
<dbReference type="AlphaFoldDB" id="A0A7C8R5C2"/>
<comment type="caution">
    <text evidence="1">The sequence shown here is derived from an EMBL/GenBank/DDBJ whole genome shotgun (WGS) entry which is preliminary data.</text>
</comment>